<dbReference type="Gene3D" id="1.25.40.390">
    <property type="match status" value="2"/>
</dbReference>
<accession>A0A3E4KV04</accession>
<gene>
    <name evidence="8" type="ORF">DWX27_14985</name>
</gene>
<keyword evidence="3" id="KW-0732">Signal</keyword>
<comment type="similarity">
    <text evidence="2">Belongs to the SusD family.</text>
</comment>
<dbReference type="InterPro" id="IPR011990">
    <property type="entry name" value="TPR-like_helical_dom_sf"/>
</dbReference>
<sequence length="767" mass="86246">MKKYILLSIIALGSISCTDSFLEEKMVSTITQDYFETEQGLEQLIVGTYDALRVTKQYEQGPASLMAGVDNFSQKTASRGMYSASEWNATGKLAGFTNGLCGENAKSLLGFYPIINNCNRAIISIREGKALGKFASDANYAAKALSEALFNRAYSLYIMSTMYGEIFVPQGYTEELPSNYNYARESVPNIYRMLITDLRYAYDHLPDVNEQNLTTDFGRATKGAAAHFLAKLYLQRAQGAKYGSSEYGVKADGHVDTNNQKSYLGMLYKGESAADLDSCIYYTSKVIDHGYYDLEPDFGKLFNHPLGDYSNENSRELILSCVYGPMGGADNGRYGNRLPYFFGGDYANASWGIPDFCWEYPTKSSARVGYTNDFGFDLYVNKQADSRYQKSFHVEYITALKGGDSNSSPAANLDYHAYNSDNNKTYVWTEAMADYFNEHILPNYTRESWGNRRAVPGEHKMGKGDLAFAYVENTKETAIDINEALAQPFVLMARWIKDGDKYYYRVPTKAEGSSYAYNDKSYSGLDKMGSTACPATLKYDEPNRNNYTHYESGRDVPLFRLAETYLLRAEAYGRKGNYSAAIADINKVRARAAYKSGEKRAEVIALIQPGHEKLSQTEQQWPYEVAIDMTASMLVDESYWDGASVHSNAEMYPETATSTEDRFVNFILNELARELNQEMVYYENLHHSGWQADRIIYHDQLASSKQGLWDSSDNLINGIGQTGDGMGMFEPHYTLKPFAQSMLDLLTDENGNPLDDSAKKAYQNYGY</sequence>
<dbReference type="Pfam" id="PF07980">
    <property type="entry name" value="SusD_RagB"/>
    <property type="match status" value="1"/>
</dbReference>
<feature type="domain" description="SusD-like N-terminal" evidence="7">
    <location>
        <begin position="21"/>
        <end position="234"/>
    </location>
</feature>
<evidence type="ECO:0000259" key="6">
    <source>
        <dbReference type="Pfam" id="PF07980"/>
    </source>
</evidence>
<keyword evidence="5" id="KW-0998">Cell outer membrane</keyword>
<evidence type="ECO:0000256" key="2">
    <source>
        <dbReference type="ARBA" id="ARBA00006275"/>
    </source>
</evidence>
<reference evidence="8 9" key="1">
    <citation type="submission" date="2018-08" db="EMBL/GenBank/DDBJ databases">
        <title>A genome reference for cultivated species of the human gut microbiota.</title>
        <authorList>
            <person name="Zou Y."/>
            <person name="Xue W."/>
            <person name="Luo G."/>
        </authorList>
    </citation>
    <scope>NUCLEOTIDE SEQUENCE [LARGE SCALE GENOMIC DNA]</scope>
    <source>
        <strain evidence="8 9">AF19-10AC</strain>
    </source>
</reference>
<evidence type="ECO:0000256" key="1">
    <source>
        <dbReference type="ARBA" id="ARBA00004442"/>
    </source>
</evidence>
<dbReference type="AlphaFoldDB" id="A0A3E4KV04"/>
<dbReference type="InterPro" id="IPR033985">
    <property type="entry name" value="SusD-like_N"/>
</dbReference>
<organism evidence="8 9">
    <name type="scientific">Bacteroides intestinalis</name>
    <dbReference type="NCBI Taxonomy" id="329854"/>
    <lineage>
        <taxon>Bacteria</taxon>
        <taxon>Pseudomonadati</taxon>
        <taxon>Bacteroidota</taxon>
        <taxon>Bacteroidia</taxon>
        <taxon>Bacteroidales</taxon>
        <taxon>Bacteroidaceae</taxon>
        <taxon>Bacteroides</taxon>
    </lineage>
</organism>
<evidence type="ECO:0000256" key="4">
    <source>
        <dbReference type="ARBA" id="ARBA00023136"/>
    </source>
</evidence>
<evidence type="ECO:0000259" key="7">
    <source>
        <dbReference type="Pfam" id="PF14322"/>
    </source>
</evidence>
<dbReference type="GO" id="GO:0009279">
    <property type="term" value="C:cell outer membrane"/>
    <property type="evidence" value="ECO:0007669"/>
    <property type="project" value="UniProtKB-SubCell"/>
</dbReference>
<dbReference type="RefSeq" id="WP_115502573.1">
    <property type="nucleotide sequence ID" value="NZ_CABMMK010000003.1"/>
</dbReference>
<proteinExistence type="inferred from homology"/>
<dbReference type="EMBL" id="QRWT01000017">
    <property type="protein sequence ID" value="RGT49813.1"/>
    <property type="molecule type" value="Genomic_DNA"/>
</dbReference>
<dbReference type="Proteomes" id="UP000284772">
    <property type="component" value="Unassembled WGS sequence"/>
</dbReference>
<feature type="domain" description="RagB/SusD" evidence="6">
    <location>
        <begin position="492"/>
        <end position="626"/>
    </location>
</feature>
<dbReference type="SUPFAM" id="SSF48452">
    <property type="entry name" value="TPR-like"/>
    <property type="match status" value="1"/>
</dbReference>
<name>A0A3E4KV04_9BACE</name>
<evidence type="ECO:0000313" key="8">
    <source>
        <dbReference type="EMBL" id="RGT49813.1"/>
    </source>
</evidence>
<dbReference type="InterPro" id="IPR012944">
    <property type="entry name" value="SusD_RagB_dom"/>
</dbReference>
<evidence type="ECO:0000313" key="9">
    <source>
        <dbReference type="Proteomes" id="UP000284772"/>
    </source>
</evidence>
<dbReference type="Pfam" id="PF14322">
    <property type="entry name" value="SusD-like_3"/>
    <property type="match status" value="1"/>
</dbReference>
<keyword evidence="4" id="KW-0472">Membrane</keyword>
<comment type="subcellular location">
    <subcellularLocation>
        <location evidence="1">Cell outer membrane</location>
    </subcellularLocation>
</comment>
<evidence type="ECO:0000256" key="3">
    <source>
        <dbReference type="ARBA" id="ARBA00022729"/>
    </source>
</evidence>
<comment type="caution">
    <text evidence="8">The sequence shown here is derived from an EMBL/GenBank/DDBJ whole genome shotgun (WGS) entry which is preliminary data.</text>
</comment>
<dbReference type="PROSITE" id="PS51257">
    <property type="entry name" value="PROKAR_LIPOPROTEIN"/>
    <property type="match status" value="1"/>
</dbReference>
<evidence type="ECO:0000256" key="5">
    <source>
        <dbReference type="ARBA" id="ARBA00023237"/>
    </source>
</evidence>
<protein>
    <submittedName>
        <fullName evidence="8">RagB/SusD family nutrient uptake outer membrane protein</fullName>
    </submittedName>
</protein>